<dbReference type="Pfam" id="PF00675">
    <property type="entry name" value="Peptidase_M16"/>
    <property type="match status" value="1"/>
</dbReference>
<dbReference type="InterPro" id="IPR050361">
    <property type="entry name" value="MPP/UQCRC_Complex"/>
</dbReference>
<comment type="cofactor">
    <cofactor evidence="1">
        <name>Zn(2+)</name>
        <dbReference type="ChEBI" id="CHEBI:29105"/>
    </cofactor>
</comment>
<dbReference type="InterPro" id="IPR011249">
    <property type="entry name" value="Metalloenz_LuxS/M16"/>
</dbReference>
<gene>
    <name evidence="6" type="ORF">BSF38_02536</name>
</gene>
<sequence length="412" mass="46215">MRFHHTTLDNGLEVIAELNDQAHSIAAGFFVKAGSRDETDDLAGVSHFLEHMTFKGTERRDALAVNRDFDKVGAKHNAQTSEEDTFYHVTCLPEYLPRAFDVLSDILRPTLREEDFETEKKVIIEEIRMYLDNPMSVAYEAAKAAHFGEHPLGNSILGTVDSITAMKADEMRKYFASRYSPANIVLGFAGKGDWNQLVDLASSHCKAWQGEPATRQANPVRGTKSFEAILREEDQQQTVVGVSDGPPLESDDRYAAHLLATILGDHTSSQLYWELIDPGHADGAELSYQDYNQAGGYYTFLSCEPQDTQANLARVAKVYRGVSENGVSQEELTQAKNKVLARSVLRSERPMGRLSSLGFHWVYRHAYLPIEQELDAFSKVSLDQIRRLVHDWPLWPMTIVSVGPTTKIKPPK</sequence>
<keyword evidence="7" id="KW-1185">Reference proteome</keyword>
<evidence type="ECO:0000259" key="4">
    <source>
        <dbReference type="Pfam" id="PF00675"/>
    </source>
</evidence>
<organism evidence="6 7">
    <name type="scientific">Paludisphaera borealis</name>
    <dbReference type="NCBI Taxonomy" id="1387353"/>
    <lineage>
        <taxon>Bacteria</taxon>
        <taxon>Pseudomonadati</taxon>
        <taxon>Planctomycetota</taxon>
        <taxon>Planctomycetia</taxon>
        <taxon>Isosphaerales</taxon>
        <taxon>Isosphaeraceae</taxon>
        <taxon>Paludisphaera</taxon>
    </lineage>
</organism>
<feature type="domain" description="Peptidase M16 N-terminal" evidence="4">
    <location>
        <begin position="14"/>
        <end position="159"/>
    </location>
</feature>
<evidence type="ECO:0000256" key="2">
    <source>
        <dbReference type="ARBA" id="ARBA00007261"/>
    </source>
</evidence>
<evidence type="ECO:0000256" key="1">
    <source>
        <dbReference type="ARBA" id="ARBA00001947"/>
    </source>
</evidence>
<dbReference type="Proteomes" id="UP000186309">
    <property type="component" value="Chromosome"/>
</dbReference>
<evidence type="ECO:0000256" key="3">
    <source>
        <dbReference type="RuleBase" id="RU004447"/>
    </source>
</evidence>
<dbReference type="Pfam" id="PF05193">
    <property type="entry name" value="Peptidase_M16_C"/>
    <property type="match status" value="1"/>
</dbReference>
<protein>
    <submittedName>
        <fullName evidence="6">Putative zinc protease</fullName>
        <ecNumber evidence="6">3.4.24.-</ecNumber>
    </submittedName>
</protein>
<name>A0A1U7CQ79_9BACT</name>
<evidence type="ECO:0000313" key="6">
    <source>
        <dbReference type="EMBL" id="APW61033.1"/>
    </source>
</evidence>
<dbReference type="EMBL" id="CP019082">
    <property type="protein sequence ID" value="APW61033.1"/>
    <property type="molecule type" value="Genomic_DNA"/>
</dbReference>
<keyword evidence="6" id="KW-0645">Protease</keyword>
<dbReference type="InterPro" id="IPR007863">
    <property type="entry name" value="Peptidase_M16_C"/>
</dbReference>
<dbReference type="PANTHER" id="PTHR11851:SF49">
    <property type="entry name" value="MITOCHONDRIAL-PROCESSING PEPTIDASE SUBUNIT ALPHA"/>
    <property type="match status" value="1"/>
</dbReference>
<feature type="domain" description="Peptidase M16 C-terminal" evidence="5">
    <location>
        <begin position="167"/>
        <end position="338"/>
    </location>
</feature>
<evidence type="ECO:0000313" key="7">
    <source>
        <dbReference type="Proteomes" id="UP000186309"/>
    </source>
</evidence>
<dbReference type="GO" id="GO:0046872">
    <property type="term" value="F:metal ion binding"/>
    <property type="evidence" value="ECO:0007669"/>
    <property type="project" value="InterPro"/>
</dbReference>
<dbReference type="OrthoDB" id="9811314at2"/>
<dbReference type="GO" id="GO:0006508">
    <property type="term" value="P:proteolysis"/>
    <property type="evidence" value="ECO:0007669"/>
    <property type="project" value="UniProtKB-KW"/>
</dbReference>
<keyword evidence="6" id="KW-0378">Hydrolase</keyword>
<dbReference type="InterPro" id="IPR001431">
    <property type="entry name" value="Pept_M16_Zn_BS"/>
</dbReference>
<dbReference type="Gene3D" id="3.30.830.10">
    <property type="entry name" value="Metalloenzyme, LuxS/M16 peptidase-like"/>
    <property type="match status" value="2"/>
</dbReference>
<reference evidence="7" key="1">
    <citation type="submission" date="2016-12" db="EMBL/GenBank/DDBJ databases">
        <title>Comparative genomics of four Isosphaeraceae planctomycetes: a common pool of plasmids and glycoside hydrolase genes.</title>
        <authorList>
            <person name="Ivanova A."/>
        </authorList>
    </citation>
    <scope>NUCLEOTIDE SEQUENCE [LARGE SCALE GENOMIC DNA]</scope>
    <source>
        <strain evidence="7">PX4</strain>
    </source>
</reference>
<comment type="similarity">
    <text evidence="2 3">Belongs to the peptidase M16 family.</text>
</comment>
<dbReference type="PANTHER" id="PTHR11851">
    <property type="entry name" value="METALLOPROTEASE"/>
    <property type="match status" value="1"/>
</dbReference>
<dbReference type="KEGG" id="pbor:BSF38_02536"/>
<dbReference type="GO" id="GO:0004222">
    <property type="term" value="F:metalloendopeptidase activity"/>
    <property type="evidence" value="ECO:0007669"/>
    <property type="project" value="InterPro"/>
</dbReference>
<dbReference type="EC" id="3.4.24.-" evidence="6"/>
<dbReference type="SUPFAM" id="SSF63411">
    <property type="entry name" value="LuxS/MPP-like metallohydrolase"/>
    <property type="match status" value="2"/>
</dbReference>
<proteinExistence type="inferred from homology"/>
<dbReference type="InterPro" id="IPR011765">
    <property type="entry name" value="Pept_M16_N"/>
</dbReference>
<dbReference type="PROSITE" id="PS00143">
    <property type="entry name" value="INSULINASE"/>
    <property type="match status" value="1"/>
</dbReference>
<dbReference type="STRING" id="1387353.BSF38_02536"/>
<evidence type="ECO:0000259" key="5">
    <source>
        <dbReference type="Pfam" id="PF05193"/>
    </source>
</evidence>
<dbReference type="RefSeq" id="WP_076346084.1">
    <property type="nucleotide sequence ID" value="NZ_CP019082.1"/>
</dbReference>
<accession>A0A1U7CQ79</accession>
<dbReference type="AlphaFoldDB" id="A0A1U7CQ79"/>